<evidence type="ECO:0000256" key="1">
    <source>
        <dbReference type="SAM" id="Phobius"/>
    </source>
</evidence>
<evidence type="ECO:0000313" key="3">
    <source>
        <dbReference type="Proteomes" id="UP000185434"/>
    </source>
</evidence>
<dbReference type="EMBL" id="CP009247">
    <property type="protein sequence ID" value="APT88171.1"/>
    <property type="molecule type" value="Genomic_DNA"/>
</dbReference>
<keyword evidence="1" id="KW-0812">Transmembrane</keyword>
<keyword evidence="1" id="KW-1133">Transmembrane helix</keyword>
<protein>
    <submittedName>
        <fullName evidence="2">Uncharacterized protein</fullName>
    </submittedName>
</protein>
<accession>A0A1L7CQS2</accession>
<name>A0A1L7CQS2_9CORY</name>
<dbReference type="STRING" id="1437875.CFRA_01495"/>
<evidence type="ECO:0000313" key="2">
    <source>
        <dbReference type="EMBL" id="APT88171.1"/>
    </source>
</evidence>
<proteinExistence type="predicted"/>
<feature type="transmembrane region" description="Helical" evidence="1">
    <location>
        <begin position="20"/>
        <end position="48"/>
    </location>
</feature>
<dbReference type="Proteomes" id="UP000185434">
    <property type="component" value="Chromosome"/>
</dbReference>
<sequence>MRGAWSARGRIVTAAWLLELVLSGLVLSGLVLSGLVLAWLSTALLSWLSTSSSRWSVSKLLERRFLFPRV</sequence>
<reference evidence="2 3" key="1">
    <citation type="submission" date="2014-08" db="EMBL/GenBank/DDBJ databases">
        <title>Complete genome sequence of Corynebacterium frankenforstense ST18(T) (=DSM 45800(T)), isolated from raw cow milk.</title>
        <authorList>
            <person name="Ruckert C."/>
            <person name="Albersmeier A."/>
            <person name="Winkler A."/>
            <person name="Lipski A."/>
            <person name="Kalinowski J."/>
        </authorList>
    </citation>
    <scope>NUCLEOTIDE SEQUENCE [LARGE SCALE GENOMIC DNA]</scope>
    <source>
        <strain evidence="2 3">ST18</strain>
    </source>
</reference>
<keyword evidence="3" id="KW-1185">Reference proteome</keyword>
<gene>
    <name evidence="2" type="ORF">CFRA_01495</name>
</gene>
<organism evidence="2 3">
    <name type="scientific">Corynebacterium frankenforstense DSM 45800</name>
    <dbReference type="NCBI Taxonomy" id="1437875"/>
    <lineage>
        <taxon>Bacteria</taxon>
        <taxon>Bacillati</taxon>
        <taxon>Actinomycetota</taxon>
        <taxon>Actinomycetes</taxon>
        <taxon>Mycobacteriales</taxon>
        <taxon>Corynebacteriaceae</taxon>
        <taxon>Corynebacterium</taxon>
    </lineage>
</organism>
<dbReference type="KEGG" id="cfk:CFRA_01495"/>
<keyword evidence="1" id="KW-0472">Membrane</keyword>
<dbReference type="AlphaFoldDB" id="A0A1L7CQS2"/>